<dbReference type="EMBL" id="JANJOU010000030">
    <property type="protein sequence ID" value="MCR0985155.1"/>
    <property type="molecule type" value="Genomic_DNA"/>
</dbReference>
<keyword evidence="1" id="KW-0805">Transcription regulation</keyword>
<dbReference type="Pfam" id="PF07702">
    <property type="entry name" value="UTRA"/>
    <property type="match status" value="1"/>
</dbReference>
<dbReference type="CDD" id="cd07377">
    <property type="entry name" value="WHTH_GntR"/>
    <property type="match status" value="1"/>
</dbReference>
<comment type="caution">
    <text evidence="5">The sequence shown here is derived from an EMBL/GenBank/DDBJ whole genome shotgun (WGS) entry which is preliminary data.</text>
</comment>
<dbReference type="PANTHER" id="PTHR44846:SF1">
    <property type="entry name" value="MANNOSYL-D-GLYCERATE TRANSPORT_METABOLISM SYSTEM REPRESSOR MNGR-RELATED"/>
    <property type="match status" value="1"/>
</dbReference>
<dbReference type="SMART" id="SM00345">
    <property type="entry name" value="HTH_GNTR"/>
    <property type="match status" value="1"/>
</dbReference>
<accession>A0ABT1XAL8</accession>
<protein>
    <submittedName>
        <fullName evidence="5">GntR family transcriptional regulator</fullName>
    </submittedName>
</protein>
<name>A0ABT1XAL8_9PROT</name>
<dbReference type="InterPro" id="IPR011663">
    <property type="entry name" value="UTRA"/>
</dbReference>
<evidence type="ECO:0000256" key="1">
    <source>
        <dbReference type="ARBA" id="ARBA00023015"/>
    </source>
</evidence>
<feature type="domain" description="HTH gntR-type" evidence="4">
    <location>
        <begin position="24"/>
        <end position="91"/>
    </location>
</feature>
<sequence>MKGAKGLAGDGPPVLRPLRGGPAVPRWLQLKHALRDLITFDLGPGDRIPTEAELGEHYGLSRITVRQAVTSLVDEGLLHRQQGRGTFVRLARREAPLQKPGHFLASAFDEASPGRMRIHAAETVPAPSWVASRLGIAADAPAHKVRRLLERDGGPVAIRTSFVPAALAPDLLSADLSPPLHLVLEEVFGLVALEAQERIEVIRADSFRARLLAIAEHEPLVMTERVAADAVGQAIECARTYYRADSFSFTRTLRRGEVRPVRP</sequence>
<evidence type="ECO:0000313" key="6">
    <source>
        <dbReference type="Proteomes" id="UP001524642"/>
    </source>
</evidence>
<dbReference type="InterPro" id="IPR028978">
    <property type="entry name" value="Chorismate_lyase_/UTRA_dom_sf"/>
</dbReference>
<proteinExistence type="predicted"/>
<dbReference type="RefSeq" id="WP_257718808.1">
    <property type="nucleotide sequence ID" value="NZ_JANJOU010000030.1"/>
</dbReference>
<dbReference type="Proteomes" id="UP001524642">
    <property type="component" value="Unassembled WGS sequence"/>
</dbReference>
<keyword evidence="3" id="KW-0804">Transcription</keyword>
<dbReference type="Pfam" id="PF00392">
    <property type="entry name" value="GntR"/>
    <property type="match status" value="1"/>
</dbReference>
<dbReference type="Gene3D" id="1.10.10.10">
    <property type="entry name" value="Winged helix-like DNA-binding domain superfamily/Winged helix DNA-binding domain"/>
    <property type="match status" value="1"/>
</dbReference>
<dbReference type="PANTHER" id="PTHR44846">
    <property type="entry name" value="MANNOSYL-D-GLYCERATE TRANSPORT/METABOLISM SYSTEM REPRESSOR MNGR-RELATED"/>
    <property type="match status" value="1"/>
</dbReference>
<evidence type="ECO:0000256" key="2">
    <source>
        <dbReference type="ARBA" id="ARBA00023125"/>
    </source>
</evidence>
<dbReference type="SUPFAM" id="SSF46785">
    <property type="entry name" value="Winged helix' DNA-binding domain"/>
    <property type="match status" value="1"/>
</dbReference>
<dbReference type="SUPFAM" id="SSF64288">
    <property type="entry name" value="Chorismate lyase-like"/>
    <property type="match status" value="1"/>
</dbReference>
<evidence type="ECO:0000313" key="5">
    <source>
        <dbReference type="EMBL" id="MCR0985155.1"/>
    </source>
</evidence>
<gene>
    <name evidence="5" type="ORF">NRP21_24180</name>
</gene>
<dbReference type="SMART" id="SM00866">
    <property type="entry name" value="UTRA"/>
    <property type="match status" value="1"/>
</dbReference>
<evidence type="ECO:0000256" key="3">
    <source>
        <dbReference type="ARBA" id="ARBA00023163"/>
    </source>
</evidence>
<dbReference type="InterPro" id="IPR036390">
    <property type="entry name" value="WH_DNA-bd_sf"/>
</dbReference>
<dbReference type="InterPro" id="IPR050679">
    <property type="entry name" value="Bact_HTH_transcr_reg"/>
</dbReference>
<dbReference type="PROSITE" id="PS50949">
    <property type="entry name" value="HTH_GNTR"/>
    <property type="match status" value="1"/>
</dbReference>
<reference evidence="5 6" key="1">
    <citation type="submission" date="2022-06" db="EMBL/GenBank/DDBJ databases">
        <title>Roseomonas CN29.</title>
        <authorList>
            <person name="Cheng Y."/>
            <person name="He X."/>
        </authorList>
    </citation>
    <scope>NUCLEOTIDE SEQUENCE [LARGE SCALE GENOMIC DNA]</scope>
    <source>
        <strain evidence="5 6">CN29</strain>
    </source>
</reference>
<evidence type="ECO:0000259" key="4">
    <source>
        <dbReference type="PROSITE" id="PS50949"/>
    </source>
</evidence>
<keyword evidence="6" id="KW-1185">Reference proteome</keyword>
<dbReference type="InterPro" id="IPR036388">
    <property type="entry name" value="WH-like_DNA-bd_sf"/>
</dbReference>
<keyword evidence="2" id="KW-0238">DNA-binding</keyword>
<organism evidence="5 6">
    <name type="scientific">Roseomonas populi</name>
    <dbReference type="NCBI Taxonomy" id="3121582"/>
    <lineage>
        <taxon>Bacteria</taxon>
        <taxon>Pseudomonadati</taxon>
        <taxon>Pseudomonadota</taxon>
        <taxon>Alphaproteobacteria</taxon>
        <taxon>Acetobacterales</taxon>
        <taxon>Roseomonadaceae</taxon>
        <taxon>Roseomonas</taxon>
    </lineage>
</organism>
<dbReference type="PRINTS" id="PR00035">
    <property type="entry name" value="HTHGNTR"/>
</dbReference>
<dbReference type="Gene3D" id="3.40.1410.10">
    <property type="entry name" value="Chorismate lyase-like"/>
    <property type="match status" value="1"/>
</dbReference>
<dbReference type="InterPro" id="IPR000524">
    <property type="entry name" value="Tscrpt_reg_HTH_GntR"/>
</dbReference>